<evidence type="ECO:0000256" key="1">
    <source>
        <dbReference type="SAM" id="MobiDB-lite"/>
    </source>
</evidence>
<feature type="compositionally biased region" description="Polar residues" evidence="1">
    <location>
        <begin position="154"/>
        <end position="166"/>
    </location>
</feature>
<dbReference type="AlphaFoldDB" id="A0AAD4KNC1"/>
<accession>A0AAD4KNC1</accession>
<reference evidence="2" key="1">
    <citation type="submission" date="2021-12" db="EMBL/GenBank/DDBJ databases">
        <title>Convergent genome expansion in fungi linked to evolution of root-endophyte symbiosis.</title>
        <authorList>
            <consortium name="DOE Joint Genome Institute"/>
            <person name="Ke Y.-H."/>
            <person name="Bonito G."/>
            <person name="Liao H.-L."/>
            <person name="Looney B."/>
            <person name="Rojas-Flechas A."/>
            <person name="Nash J."/>
            <person name="Hameed K."/>
            <person name="Schadt C."/>
            <person name="Martin F."/>
            <person name="Crous P.W."/>
            <person name="Miettinen O."/>
            <person name="Magnuson J.K."/>
            <person name="Labbe J."/>
            <person name="Jacobson D."/>
            <person name="Doktycz M.J."/>
            <person name="Veneault-Fourrey C."/>
            <person name="Kuo A."/>
            <person name="Mondo S."/>
            <person name="Calhoun S."/>
            <person name="Riley R."/>
            <person name="Ohm R."/>
            <person name="LaButti K."/>
            <person name="Andreopoulos B."/>
            <person name="Pangilinan J."/>
            <person name="Nolan M."/>
            <person name="Tritt A."/>
            <person name="Clum A."/>
            <person name="Lipzen A."/>
            <person name="Daum C."/>
            <person name="Barry K."/>
            <person name="Grigoriev I.V."/>
            <person name="Vilgalys R."/>
        </authorList>
    </citation>
    <scope>NUCLEOTIDE SEQUENCE</scope>
    <source>
        <strain evidence="2">PMI_201</strain>
    </source>
</reference>
<dbReference type="GeneID" id="70241801"/>
<comment type="caution">
    <text evidence="2">The sequence shown here is derived from an EMBL/GenBank/DDBJ whole genome shotgun (WGS) entry which is preliminary data.</text>
</comment>
<dbReference type="EMBL" id="JAJTJA010000008">
    <property type="protein sequence ID" value="KAH8695506.1"/>
    <property type="molecule type" value="Genomic_DNA"/>
</dbReference>
<proteinExistence type="predicted"/>
<name>A0AAD4KNC1_9EURO</name>
<organism evidence="2 3">
    <name type="scientific">Talaromyces proteolyticus</name>
    <dbReference type="NCBI Taxonomy" id="1131652"/>
    <lineage>
        <taxon>Eukaryota</taxon>
        <taxon>Fungi</taxon>
        <taxon>Dikarya</taxon>
        <taxon>Ascomycota</taxon>
        <taxon>Pezizomycotina</taxon>
        <taxon>Eurotiomycetes</taxon>
        <taxon>Eurotiomycetidae</taxon>
        <taxon>Eurotiales</taxon>
        <taxon>Trichocomaceae</taxon>
        <taxon>Talaromyces</taxon>
        <taxon>Talaromyces sect. Bacilispori</taxon>
    </lineage>
</organism>
<sequence length="369" mass="40773">MGPVLYNHFSEGPTMVLPHSQNHPSFQFPCHSTQGLQAFDSSSWSMDAPYASSSKPQARFSTSWTPAPAAKPIFMKTSRKRSRDDSEEPNEQRKEAFNPAPKFRAPVMEEPIYGEGMVLLNPRTGMALSAESQTGTWYEENVEKQVAVAPPISSRRQTQDASSSALLSRKSQRLDISAPGLDDVSLACIQQRLQSNTSDDDRRALGNTGAFNEPHIDDVTLLLGISWQRVNRDDLAPAICGWERYINNHFHRYLHDARILLKSRSLNAYLVAAIPAIDIAPANTGFGDLTEAQLVGSTVDNCLQNLRATPIQFEGSEVLRASERSPERVINNTNGFVAPISKDDFNNIPTHNSALKDEVVMGTGMDLDM</sequence>
<feature type="region of interest" description="Disordered" evidence="1">
    <location>
        <begin position="71"/>
        <end position="103"/>
    </location>
</feature>
<keyword evidence="3" id="KW-1185">Reference proteome</keyword>
<dbReference type="RefSeq" id="XP_046070648.1">
    <property type="nucleotide sequence ID" value="XM_046211514.1"/>
</dbReference>
<evidence type="ECO:0000313" key="2">
    <source>
        <dbReference type="EMBL" id="KAH8695506.1"/>
    </source>
</evidence>
<feature type="region of interest" description="Disordered" evidence="1">
    <location>
        <begin position="149"/>
        <end position="169"/>
    </location>
</feature>
<gene>
    <name evidence="2" type="ORF">BGW36DRAFT_299248</name>
</gene>
<dbReference type="Proteomes" id="UP001201262">
    <property type="component" value="Unassembled WGS sequence"/>
</dbReference>
<protein>
    <submittedName>
        <fullName evidence="2">Uncharacterized protein</fullName>
    </submittedName>
</protein>
<evidence type="ECO:0000313" key="3">
    <source>
        <dbReference type="Proteomes" id="UP001201262"/>
    </source>
</evidence>